<evidence type="ECO:0000313" key="3">
    <source>
        <dbReference type="EMBL" id="KAE9326788.1"/>
    </source>
</evidence>
<feature type="chain" id="PRO_5026032499" description="RxLR effector protein" evidence="2">
    <location>
        <begin position="28"/>
        <end position="96"/>
    </location>
</feature>
<protein>
    <recommendedName>
        <fullName evidence="5">RxLR effector protein</fullName>
    </recommendedName>
</protein>
<dbReference type="EMBL" id="QXFY01001144">
    <property type="protein sequence ID" value="KAE9326788.1"/>
    <property type="molecule type" value="Genomic_DNA"/>
</dbReference>
<accession>A0A6G0RAU0</accession>
<dbReference type="AlphaFoldDB" id="A0A6G0RAU0"/>
<proteinExistence type="predicted"/>
<feature type="signal peptide" evidence="2">
    <location>
        <begin position="1"/>
        <end position="27"/>
    </location>
</feature>
<sequence>MPVQRSCRCLLILSPLAFLAAPRMVCTSFAPTTTVDAPPRGTPNGPAGDGDVPLLLAFACPPRVPWRLSSPDVSGSAAGRSAAWYPSPRPPKCGSQ</sequence>
<feature type="compositionally biased region" description="Pro residues" evidence="1">
    <location>
        <begin position="87"/>
        <end position="96"/>
    </location>
</feature>
<keyword evidence="2" id="KW-0732">Signal</keyword>
<dbReference type="Proteomes" id="UP000486351">
    <property type="component" value="Unassembled WGS sequence"/>
</dbReference>
<feature type="region of interest" description="Disordered" evidence="1">
    <location>
        <begin position="69"/>
        <end position="96"/>
    </location>
</feature>
<evidence type="ECO:0000313" key="4">
    <source>
        <dbReference type="Proteomes" id="UP000486351"/>
    </source>
</evidence>
<name>A0A6G0RAU0_9STRA</name>
<reference evidence="3 4" key="1">
    <citation type="submission" date="2018-09" db="EMBL/GenBank/DDBJ databases">
        <title>Genomic investigation of the strawberry pathogen Phytophthora fragariae indicates pathogenicity is determined by transcriptional variation in three key races.</title>
        <authorList>
            <person name="Adams T.M."/>
            <person name="Armitage A.D."/>
            <person name="Sobczyk M.K."/>
            <person name="Bates H.J."/>
            <person name="Dunwell J.M."/>
            <person name="Nellist C.F."/>
            <person name="Harrison R.J."/>
        </authorList>
    </citation>
    <scope>NUCLEOTIDE SEQUENCE [LARGE SCALE GENOMIC DNA]</scope>
    <source>
        <strain evidence="3 4">NOV-77</strain>
    </source>
</reference>
<comment type="caution">
    <text evidence="3">The sequence shown here is derived from an EMBL/GenBank/DDBJ whole genome shotgun (WGS) entry which is preliminary data.</text>
</comment>
<evidence type="ECO:0008006" key="5">
    <source>
        <dbReference type="Google" id="ProtNLM"/>
    </source>
</evidence>
<evidence type="ECO:0000256" key="1">
    <source>
        <dbReference type="SAM" id="MobiDB-lite"/>
    </source>
</evidence>
<organism evidence="3 4">
    <name type="scientific">Phytophthora fragariae</name>
    <dbReference type="NCBI Taxonomy" id="53985"/>
    <lineage>
        <taxon>Eukaryota</taxon>
        <taxon>Sar</taxon>
        <taxon>Stramenopiles</taxon>
        <taxon>Oomycota</taxon>
        <taxon>Peronosporomycetes</taxon>
        <taxon>Peronosporales</taxon>
        <taxon>Peronosporaceae</taxon>
        <taxon>Phytophthora</taxon>
    </lineage>
</organism>
<gene>
    <name evidence="3" type="ORF">PF008_g16557</name>
</gene>
<evidence type="ECO:0000256" key="2">
    <source>
        <dbReference type="SAM" id="SignalP"/>
    </source>
</evidence>